<evidence type="ECO:0000313" key="3">
    <source>
        <dbReference type="Proteomes" id="UP000279470"/>
    </source>
</evidence>
<accession>A0A429XFK0</accession>
<dbReference type="InterPro" id="IPR050706">
    <property type="entry name" value="Cyclic-di-GMP_PDE-like"/>
</dbReference>
<organism evidence="2 3">
    <name type="scientific">Candidatus Aquarickettsia rohweri</name>
    <dbReference type="NCBI Taxonomy" id="2602574"/>
    <lineage>
        <taxon>Bacteria</taxon>
        <taxon>Pseudomonadati</taxon>
        <taxon>Pseudomonadota</taxon>
        <taxon>Alphaproteobacteria</taxon>
        <taxon>Rickettsiales</taxon>
        <taxon>Candidatus Midichloriaceae</taxon>
        <taxon>Candidatus Aquarickettsia</taxon>
    </lineage>
</organism>
<dbReference type="GO" id="GO:0071111">
    <property type="term" value="F:cyclic-guanylate-specific phosphodiesterase activity"/>
    <property type="evidence" value="ECO:0007669"/>
    <property type="project" value="InterPro"/>
</dbReference>
<sequence length="246" mass="28578">MNVSNRTLNKVDIFCKLNDKCAFYVGIISIENLCIIEQNNGSEICNVIDRVISKAFKFHAKGEYFLEKISYNSFIFVIIDENLKLTINVIENIITFINKRDNFLKMQNVFFLTRVGLAEHTNSKDISITHSQAQTALFECSSEKKIYSFYRTSLNTIQKHINNTDLIANYLEAYENRKLEFDFQPIVDSKTRKYLFYECLLRLVDEKGLRLSGSSYIQAAEQYGLVSFIDQFTLTSVLKLLEEDKI</sequence>
<dbReference type="PANTHER" id="PTHR33121">
    <property type="entry name" value="CYCLIC DI-GMP PHOSPHODIESTERASE PDEF"/>
    <property type="match status" value="1"/>
</dbReference>
<name>A0A429XFK0_9RICK</name>
<dbReference type="PANTHER" id="PTHR33121:SF71">
    <property type="entry name" value="OXYGEN SENSOR PROTEIN DOSP"/>
    <property type="match status" value="1"/>
</dbReference>
<dbReference type="Proteomes" id="UP000279470">
    <property type="component" value="Unassembled WGS sequence"/>
</dbReference>
<dbReference type="SUPFAM" id="SSF141868">
    <property type="entry name" value="EAL domain-like"/>
    <property type="match status" value="1"/>
</dbReference>
<dbReference type="Pfam" id="PF00563">
    <property type="entry name" value="EAL"/>
    <property type="match status" value="1"/>
</dbReference>
<dbReference type="InterPro" id="IPR035919">
    <property type="entry name" value="EAL_sf"/>
</dbReference>
<feature type="domain" description="EAL" evidence="1">
    <location>
        <begin position="163"/>
        <end position="246"/>
    </location>
</feature>
<evidence type="ECO:0000313" key="2">
    <source>
        <dbReference type="EMBL" id="RST63972.1"/>
    </source>
</evidence>
<dbReference type="AlphaFoldDB" id="A0A429XFK0"/>
<reference evidence="3" key="1">
    <citation type="submission" date="2018-11" db="EMBL/GenBank/DDBJ databases">
        <title>Phylogenetic, genomic, and biogeographic characterization of a novel and ubiquitous marine invertebrate-associated Rickettsiales parasite, Candidatus Marinoinvertebrata rohwerii, gen. nov., sp. nov.</title>
        <authorList>
            <person name="Klinges J.G."/>
            <person name="Rosales S.M."/>
            <person name="Mcminds R."/>
            <person name="Shaver E.C."/>
            <person name="Shantz A."/>
            <person name="Peters E.C."/>
            <person name="Burkepile D.E."/>
            <person name="Silliman B.R."/>
            <person name="Vega Thurber R.L."/>
        </authorList>
    </citation>
    <scope>NUCLEOTIDE SEQUENCE [LARGE SCALE GENOMIC DNA]</scope>
    <source>
        <strain evidence="3">a_cerv_44</strain>
    </source>
</reference>
<dbReference type="InterPro" id="IPR001633">
    <property type="entry name" value="EAL_dom"/>
</dbReference>
<dbReference type="EMBL" id="RXFM01000070">
    <property type="protein sequence ID" value="RST63972.1"/>
    <property type="molecule type" value="Genomic_DNA"/>
</dbReference>
<gene>
    <name evidence="2" type="ORF">EIC27_05035</name>
</gene>
<dbReference type="OrthoDB" id="23692at2"/>
<protein>
    <submittedName>
        <fullName evidence="2">EAL domain-containing protein</fullName>
    </submittedName>
</protein>
<keyword evidence="3" id="KW-1185">Reference proteome</keyword>
<evidence type="ECO:0000259" key="1">
    <source>
        <dbReference type="PROSITE" id="PS50883"/>
    </source>
</evidence>
<dbReference type="RefSeq" id="WP_126045021.1">
    <property type="nucleotide sequence ID" value="NZ_RXFM01000070.1"/>
</dbReference>
<dbReference type="PROSITE" id="PS50883">
    <property type="entry name" value="EAL"/>
    <property type="match status" value="1"/>
</dbReference>
<comment type="caution">
    <text evidence="2">The sequence shown here is derived from an EMBL/GenBank/DDBJ whole genome shotgun (WGS) entry which is preliminary data.</text>
</comment>
<dbReference type="Gene3D" id="3.20.20.450">
    <property type="entry name" value="EAL domain"/>
    <property type="match status" value="1"/>
</dbReference>
<proteinExistence type="predicted"/>